<evidence type="ECO:0000256" key="1">
    <source>
        <dbReference type="SAM" id="SignalP"/>
    </source>
</evidence>
<feature type="chain" id="PRO_5022053815" evidence="1">
    <location>
        <begin position="24"/>
        <end position="404"/>
    </location>
</feature>
<evidence type="ECO:0000313" key="2">
    <source>
        <dbReference type="EMBL" id="QDT65475.1"/>
    </source>
</evidence>
<sequence precursor="true">MTRACIIGLIVFPAILSSPFTTAAEEIAAQTATPNEFPQPGTAHYLAGELTLADHVNRRGILRPDRTDAQSKYQQDLPLEFSLLPYGSIYYHGASASLADIPIGTHLHAYIYRRAGINPDEERAAAGKDPLRSDLSEWSEVIRFEDDFSFYQRRGRGWKVQSIDHTQQQLKLTSVEIELNESIPLEQRDFTSESDTGLQSDVTVEFDDATRVWQGTEWLTIDALEVGQVVQLNLSECTLYGPGRCVDIWLDEESRTIAAERQRQRHIRYQKQRGLPAMVTHVEHQVGGRGHVFVRVCDGLDQSLYESMTKNTSIIASMVSSSLRPHGGGGMGIDEVTHDSNPPLGDSGLELKLHCYELLEGMRPGYTIRLQRGDWPRRETPREEWIRPRDLRPEWPLVRKEEKK</sequence>
<feature type="signal peptide" evidence="1">
    <location>
        <begin position="1"/>
        <end position="23"/>
    </location>
</feature>
<dbReference type="EMBL" id="CP036316">
    <property type="protein sequence ID" value="QDT65475.1"/>
    <property type="molecule type" value="Genomic_DNA"/>
</dbReference>
<dbReference type="RefSeq" id="WP_145263509.1">
    <property type="nucleotide sequence ID" value="NZ_CP036316.1"/>
</dbReference>
<proteinExistence type="predicted"/>
<dbReference type="OrthoDB" id="247927at2"/>
<dbReference type="KEGG" id="chya:V22_27290"/>
<keyword evidence="3" id="KW-1185">Reference proteome</keyword>
<dbReference type="AlphaFoldDB" id="A0A517TAT0"/>
<reference evidence="2 3" key="1">
    <citation type="submission" date="2019-02" db="EMBL/GenBank/DDBJ databases">
        <title>Deep-cultivation of Planctomycetes and their phenomic and genomic characterization uncovers novel biology.</title>
        <authorList>
            <person name="Wiegand S."/>
            <person name="Jogler M."/>
            <person name="Boedeker C."/>
            <person name="Pinto D."/>
            <person name="Vollmers J."/>
            <person name="Rivas-Marin E."/>
            <person name="Kohn T."/>
            <person name="Peeters S.H."/>
            <person name="Heuer A."/>
            <person name="Rast P."/>
            <person name="Oberbeckmann S."/>
            <person name="Bunk B."/>
            <person name="Jeske O."/>
            <person name="Meyerdierks A."/>
            <person name="Storesund J.E."/>
            <person name="Kallscheuer N."/>
            <person name="Luecker S."/>
            <person name="Lage O.M."/>
            <person name="Pohl T."/>
            <person name="Merkel B.J."/>
            <person name="Hornburger P."/>
            <person name="Mueller R.-W."/>
            <person name="Bruemmer F."/>
            <person name="Labrenz M."/>
            <person name="Spormann A.M."/>
            <person name="Op den Camp H."/>
            <person name="Overmann J."/>
            <person name="Amann R."/>
            <person name="Jetten M.S.M."/>
            <person name="Mascher T."/>
            <person name="Medema M.H."/>
            <person name="Devos D.P."/>
            <person name="Kaster A.-K."/>
            <person name="Ovreas L."/>
            <person name="Rohde M."/>
            <person name="Galperin M.Y."/>
            <person name="Jogler C."/>
        </authorList>
    </citation>
    <scope>NUCLEOTIDE SEQUENCE [LARGE SCALE GENOMIC DNA]</scope>
    <source>
        <strain evidence="2 3">V22</strain>
    </source>
</reference>
<accession>A0A517TAT0</accession>
<organism evidence="2 3">
    <name type="scientific">Calycomorphotria hydatis</name>
    <dbReference type="NCBI Taxonomy" id="2528027"/>
    <lineage>
        <taxon>Bacteria</taxon>
        <taxon>Pseudomonadati</taxon>
        <taxon>Planctomycetota</taxon>
        <taxon>Planctomycetia</taxon>
        <taxon>Planctomycetales</taxon>
        <taxon>Planctomycetaceae</taxon>
        <taxon>Calycomorphotria</taxon>
    </lineage>
</organism>
<gene>
    <name evidence="2" type="ORF">V22_27290</name>
</gene>
<protein>
    <submittedName>
        <fullName evidence="2">Uncharacterized protein</fullName>
    </submittedName>
</protein>
<name>A0A517TAT0_9PLAN</name>
<keyword evidence="1" id="KW-0732">Signal</keyword>
<dbReference type="Proteomes" id="UP000319976">
    <property type="component" value="Chromosome"/>
</dbReference>
<evidence type="ECO:0000313" key="3">
    <source>
        <dbReference type="Proteomes" id="UP000319976"/>
    </source>
</evidence>